<dbReference type="AlphaFoldDB" id="A7NR26"/>
<protein>
    <submittedName>
        <fullName evidence="3">Primosome, DnaD subunit</fullName>
    </submittedName>
</protein>
<accession>A7NR26</accession>
<dbReference type="KEGG" id="rca:Rcas_3989"/>
<evidence type="ECO:0000259" key="2">
    <source>
        <dbReference type="Pfam" id="PF07261"/>
    </source>
</evidence>
<dbReference type="PANTHER" id="PTHR39196:SF1">
    <property type="entry name" value="PRIMOSOME, DNAD SUBUNIT"/>
    <property type="match status" value="1"/>
</dbReference>
<name>A7NR26_ROSCS</name>
<evidence type="ECO:0000256" key="1">
    <source>
        <dbReference type="ARBA" id="ARBA00093462"/>
    </source>
</evidence>
<dbReference type="STRING" id="383372.Rcas_3989"/>
<dbReference type="InterPro" id="IPR006343">
    <property type="entry name" value="DnaB/C_C"/>
</dbReference>
<dbReference type="Proteomes" id="UP000000263">
    <property type="component" value="Chromosome"/>
</dbReference>
<evidence type="ECO:0000313" key="3">
    <source>
        <dbReference type="EMBL" id="ABU60022.1"/>
    </source>
</evidence>
<gene>
    <name evidence="3" type="ordered locus">Rcas_3989</name>
</gene>
<reference evidence="3 4" key="1">
    <citation type="submission" date="2007-08" db="EMBL/GenBank/DDBJ databases">
        <title>Complete sequence of Roseiflexus castenholzii DSM 13941.</title>
        <authorList>
            <consortium name="US DOE Joint Genome Institute"/>
            <person name="Copeland A."/>
            <person name="Lucas S."/>
            <person name="Lapidus A."/>
            <person name="Barry K."/>
            <person name="Glavina del Rio T."/>
            <person name="Dalin E."/>
            <person name="Tice H."/>
            <person name="Pitluck S."/>
            <person name="Thompson L.S."/>
            <person name="Brettin T."/>
            <person name="Bruce D."/>
            <person name="Detter J.C."/>
            <person name="Han C."/>
            <person name="Tapia R."/>
            <person name="Schmutz J."/>
            <person name="Larimer F."/>
            <person name="Land M."/>
            <person name="Hauser L."/>
            <person name="Kyrpides N."/>
            <person name="Mikhailova N."/>
            <person name="Bryant D.A."/>
            <person name="Hanada S."/>
            <person name="Tsukatani Y."/>
            <person name="Richardson P."/>
        </authorList>
    </citation>
    <scope>NUCLEOTIDE SEQUENCE [LARGE SCALE GENOMIC DNA]</scope>
    <source>
        <strain evidence="4">DSM 13941 / HLO8</strain>
    </source>
</reference>
<dbReference type="EMBL" id="CP000804">
    <property type="protein sequence ID" value="ABU60022.1"/>
    <property type="molecule type" value="Genomic_DNA"/>
</dbReference>
<feature type="domain" description="DnaB/C C-terminal" evidence="2">
    <location>
        <begin position="145"/>
        <end position="209"/>
    </location>
</feature>
<dbReference type="NCBIfam" id="TIGR01446">
    <property type="entry name" value="DnaD_dom"/>
    <property type="match status" value="1"/>
</dbReference>
<proteinExistence type="inferred from homology"/>
<dbReference type="OrthoDB" id="9770238at2"/>
<evidence type="ECO:0000313" key="4">
    <source>
        <dbReference type="Proteomes" id="UP000000263"/>
    </source>
</evidence>
<sequence>MAFTGFTTDALVGLPGEFFTEVLPQITLPSELKVTLHVFYRLSRQRGPAPRRISWDELASDRVLRRGLRAITRLRPPEELLAEGLDAAVRRTTLLHIALPDGARTINWYIVNTAANRAWVEQVGQSGVALAPNPPLPNDRPSLITLYEQNIGLVTPMLLDDLREAEERYPAHWIEDAMREAVRANARSWRYVKKILERWATHGRNDAQDRTDRPIDVEKYVGGAYGDLFRRGSDVSDLQ</sequence>
<dbReference type="Gene3D" id="1.10.10.630">
    <property type="entry name" value="DnaD domain-like"/>
    <property type="match status" value="1"/>
</dbReference>
<organism evidence="3 4">
    <name type="scientific">Roseiflexus castenholzii (strain DSM 13941 / HLO8)</name>
    <dbReference type="NCBI Taxonomy" id="383372"/>
    <lineage>
        <taxon>Bacteria</taxon>
        <taxon>Bacillati</taxon>
        <taxon>Chloroflexota</taxon>
        <taxon>Chloroflexia</taxon>
        <taxon>Chloroflexales</taxon>
        <taxon>Roseiflexineae</taxon>
        <taxon>Roseiflexaceae</taxon>
        <taxon>Roseiflexus</taxon>
    </lineage>
</organism>
<dbReference type="eggNOG" id="COG3935">
    <property type="taxonomic scope" value="Bacteria"/>
</dbReference>
<dbReference type="Pfam" id="PF07261">
    <property type="entry name" value="DnaB_2"/>
    <property type="match status" value="1"/>
</dbReference>
<comment type="similarity">
    <text evidence="1">Belongs to the DnaB/DnaD family.</text>
</comment>
<dbReference type="SUPFAM" id="SSF158499">
    <property type="entry name" value="DnaD domain-like"/>
    <property type="match status" value="1"/>
</dbReference>
<dbReference type="InterPro" id="IPR034829">
    <property type="entry name" value="DnaD-like_sf"/>
</dbReference>
<keyword evidence="4" id="KW-1185">Reference proteome</keyword>
<dbReference type="RefSeq" id="WP_012122445.1">
    <property type="nucleotide sequence ID" value="NC_009767.1"/>
</dbReference>
<dbReference type="HOGENOM" id="CLU_1160381_0_0_0"/>
<dbReference type="PANTHER" id="PTHR39196">
    <property type="entry name" value="PRIMOSOME, DNAD SUBUNIT"/>
    <property type="match status" value="1"/>
</dbReference>